<organism evidence="1 2">
    <name type="scientific">Penicillium argentinense</name>
    <dbReference type="NCBI Taxonomy" id="1131581"/>
    <lineage>
        <taxon>Eukaryota</taxon>
        <taxon>Fungi</taxon>
        <taxon>Dikarya</taxon>
        <taxon>Ascomycota</taxon>
        <taxon>Pezizomycotina</taxon>
        <taxon>Eurotiomycetes</taxon>
        <taxon>Eurotiomycetidae</taxon>
        <taxon>Eurotiales</taxon>
        <taxon>Aspergillaceae</taxon>
        <taxon>Penicillium</taxon>
    </lineage>
</organism>
<protein>
    <submittedName>
        <fullName evidence="1">Uncharacterized protein</fullName>
    </submittedName>
</protein>
<sequence length="90" mass="9870">MEQAEAVAEGEEREVTLEIRRTNPNFCVWSIALGDRTIANIRESLEGNEHRAPTGRFLGGTTSSLASRRLVLELLVADGFDLSLVISILS</sequence>
<dbReference type="GeneID" id="81361299"/>
<evidence type="ECO:0000313" key="2">
    <source>
        <dbReference type="Proteomes" id="UP001149074"/>
    </source>
</evidence>
<dbReference type="Proteomes" id="UP001149074">
    <property type="component" value="Unassembled WGS sequence"/>
</dbReference>
<reference evidence="1" key="1">
    <citation type="submission" date="2022-11" db="EMBL/GenBank/DDBJ databases">
        <authorList>
            <person name="Petersen C."/>
        </authorList>
    </citation>
    <scope>NUCLEOTIDE SEQUENCE</scope>
    <source>
        <strain evidence="1">IBT 30761</strain>
    </source>
</reference>
<name>A0A9W9ENF2_9EURO</name>
<gene>
    <name evidence="1" type="ORF">N7532_009829</name>
</gene>
<keyword evidence="2" id="KW-1185">Reference proteome</keyword>
<evidence type="ECO:0000313" key="1">
    <source>
        <dbReference type="EMBL" id="KAJ5085058.1"/>
    </source>
</evidence>
<accession>A0A9W9ENF2</accession>
<dbReference type="OrthoDB" id="97518at2759"/>
<dbReference type="AlphaFoldDB" id="A0A9W9ENF2"/>
<reference evidence="1" key="2">
    <citation type="journal article" date="2023" name="IMA Fungus">
        <title>Comparative genomic study of the Penicillium genus elucidates a diverse pangenome and 15 lateral gene transfer events.</title>
        <authorList>
            <person name="Petersen C."/>
            <person name="Sorensen T."/>
            <person name="Nielsen M.R."/>
            <person name="Sondergaard T.E."/>
            <person name="Sorensen J.L."/>
            <person name="Fitzpatrick D.A."/>
            <person name="Frisvad J.C."/>
            <person name="Nielsen K.L."/>
        </authorList>
    </citation>
    <scope>NUCLEOTIDE SEQUENCE</scope>
    <source>
        <strain evidence="1">IBT 30761</strain>
    </source>
</reference>
<proteinExistence type="predicted"/>
<dbReference type="EMBL" id="JAPQKI010000010">
    <property type="protein sequence ID" value="KAJ5085058.1"/>
    <property type="molecule type" value="Genomic_DNA"/>
</dbReference>
<dbReference type="RefSeq" id="XP_056469736.1">
    <property type="nucleotide sequence ID" value="XM_056622320.1"/>
</dbReference>
<comment type="caution">
    <text evidence="1">The sequence shown here is derived from an EMBL/GenBank/DDBJ whole genome shotgun (WGS) entry which is preliminary data.</text>
</comment>